<evidence type="ECO:0000313" key="3">
    <source>
        <dbReference type="Proteomes" id="UP000076962"/>
    </source>
</evidence>
<feature type="non-terminal residue" evidence="2">
    <location>
        <position position="174"/>
    </location>
</feature>
<keyword evidence="1" id="KW-0732">Signal</keyword>
<comment type="caution">
    <text evidence="2">The sequence shown here is derived from an EMBL/GenBank/DDBJ whole genome shotgun (WGS) entry which is preliminary data.</text>
</comment>
<protein>
    <submittedName>
        <fullName evidence="2">Secreted protein</fullName>
    </submittedName>
</protein>
<dbReference type="Proteomes" id="UP000076962">
    <property type="component" value="Unassembled WGS sequence"/>
</dbReference>
<proteinExistence type="predicted"/>
<organism evidence="2 3">
    <name type="scientific">Candidatus Thiomargarita nelsonii</name>
    <dbReference type="NCBI Taxonomy" id="1003181"/>
    <lineage>
        <taxon>Bacteria</taxon>
        <taxon>Pseudomonadati</taxon>
        <taxon>Pseudomonadota</taxon>
        <taxon>Gammaproteobacteria</taxon>
        <taxon>Thiotrichales</taxon>
        <taxon>Thiotrichaceae</taxon>
        <taxon>Thiomargarita</taxon>
    </lineage>
</organism>
<sequence length="174" mass="17772">MKHLKKTVLASAVSLCLSGGAMAASWELVQSYGTVTTNVEQGPAEDSIQGINTVYDLAANADVVNVDQDVVSSTSVSFTQGNSGGPVSGSLQGGNIVYVPNGTVTLLDQDIEKVLKEDQVGNVSGSKQAANYIEADVIVTATQTVTPAASVILNQDVTGSGNKQALNEAIVGTT</sequence>
<dbReference type="PATRIC" id="fig|1003181.4.peg.6697"/>
<dbReference type="AlphaFoldDB" id="A0A176RU91"/>
<reference evidence="2 3" key="1">
    <citation type="submission" date="2016-05" db="EMBL/GenBank/DDBJ databases">
        <title>Single-cell genome of chain-forming Candidatus Thiomargarita nelsonii and comparison to other large sulfur-oxidizing bacteria.</title>
        <authorList>
            <person name="Winkel M."/>
            <person name="Salman V."/>
            <person name="Woyke T."/>
            <person name="Schulz-Vogt H."/>
            <person name="Richter M."/>
            <person name="Flood B."/>
            <person name="Bailey J."/>
            <person name="Amann R."/>
            <person name="Mussmann M."/>
        </authorList>
    </citation>
    <scope>NUCLEOTIDE SEQUENCE [LARGE SCALE GENOMIC DNA]</scope>
    <source>
        <strain evidence="2 3">THI036</strain>
    </source>
</reference>
<gene>
    <name evidence="2" type="ORF">THIOM_005065</name>
</gene>
<feature type="chain" id="PRO_5008048930" evidence="1">
    <location>
        <begin position="24"/>
        <end position="174"/>
    </location>
</feature>
<evidence type="ECO:0000313" key="2">
    <source>
        <dbReference type="EMBL" id="OAD19307.1"/>
    </source>
</evidence>
<name>A0A176RU91_9GAMM</name>
<accession>A0A176RU91</accession>
<evidence type="ECO:0000256" key="1">
    <source>
        <dbReference type="SAM" id="SignalP"/>
    </source>
</evidence>
<keyword evidence="3" id="KW-1185">Reference proteome</keyword>
<feature type="signal peptide" evidence="1">
    <location>
        <begin position="1"/>
        <end position="23"/>
    </location>
</feature>
<dbReference type="EMBL" id="LUTY01002854">
    <property type="protein sequence ID" value="OAD19307.1"/>
    <property type="molecule type" value="Genomic_DNA"/>
</dbReference>